<reference evidence="1" key="2">
    <citation type="journal article" date="2015" name="Fish Shellfish Immunol.">
        <title>Early steps in the European eel (Anguilla anguilla)-Vibrio vulnificus interaction in the gills: Role of the RtxA13 toxin.</title>
        <authorList>
            <person name="Callol A."/>
            <person name="Pajuelo D."/>
            <person name="Ebbesson L."/>
            <person name="Teles M."/>
            <person name="MacKenzie S."/>
            <person name="Amaro C."/>
        </authorList>
    </citation>
    <scope>NUCLEOTIDE SEQUENCE</scope>
</reference>
<proteinExistence type="predicted"/>
<dbReference type="EMBL" id="GBXM01064573">
    <property type="protein sequence ID" value="JAH44004.1"/>
    <property type="molecule type" value="Transcribed_RNA"/>
</dbReference>
<sequence length="10" mass="1263">MRRLKKSTDK</sequence>
<evidence type="ECO:0000313" key="1">
    <source>
        <dbReference type="EMBL" id="JAH44004.1"/>
    </source>
</evidence>
<accession>A0A0E9SRL4</accession>
<name>A0A0E9SRL4_ANGAN</name>
<organism evidence="1">
    <name type="scientific">Anguilla anguilla</name>
    <name type="common">European freshwater eel</name>
    <name type="synonym">Muraena anguilla</name>
    <dbReference type="NCBI Taxonomy" id="7936"/>
    <lineage>
        <taxon>Eukaryota</taxon>
        <taxon>Metazoa</taxon>
        <taxon>Chordata</taxon>
        <taxon>Craniata</taxon>
        <taxon>Vertebrata</taxon>
        <taxon>Euteleostomi</taxon>
        <taxon>Actinopterygii</taxon>
        <taxon>Neopterygii</taxon>
        <taxon>Teleostei</taxon>
        <taxon>Anguilliformes</taxon>
        <taxon>Anguillidae</taxon>
        <taxon>Anguilla</taxon>
    </lineage>
</organism>
<reference evidence="1" key="1">
    <citation type="submission" date="2014-11" db="EMBL/GenBank/DDBJ databases">
        <authorList>
            <person name="Amaro Gonzalez C."/>
        </authorList>
    </citation>
    <scope>NUCLEOTIDE SEQUENCE</scope>
</reference>
<protein>
    <submittedName>
        <fullName evidence="1">Uncharacterized protein</fullName>
    </submittedName>
</protein>